<keyword evidence="1" id="KW-0472">Membrane</keyword>
<accession>A0A9P5HKN4</accession>
<keyword evidence="1" id="KW-1133">Transmembrane helix</keyword>
<feature type="transmembrane region" description="Helical" evidence="1">
    <location>
        <begin position="691"/>
        <end position="708"/>
    </location>
</feature>
<evidence type="ECO:0000313" key="2">
    <source>
        <dbReference type="EMBL" id="KAF7553395.1"/>
    </source>
</evidence>
<evidence type="ECO:0000313" key="3">
    <source>
        <dbReference type="Proteomes" id="UP000722485"/>
    </source>
</evidence>
<organism evidence="2 3">
    <name type="scientific">Cylindrodendrum hubeiense</name>
    <dbReference type="NCBI Taxonomy" id="595255"/>
    <lineage>
        <taxon>Eukaryota</taxon>
        <taxon>Fungi</taxon>
        <taxon>Dikarya</taxon>
        <taxon>Ascomycota</taxon>
        <taxon>Pezizomycotina</taxon>
        <taxon>Sordariomycetes</taxon>
        <taxon>Hypocreomycetidae</taxon>
        <taxon>Hypocreales</taxon>
        <taxon>Nectriaceae</taxon>
        <taxon>Cylindrodendrum</taxon>
    </lineage>
</organism>
<keyword evidence="3" id="KW-1185">Reference proteome</keyword>
<reference evidence="2" key="1">
    <citation type="submission" date="2020-03" db="EMBL/GenBank/DDBJ databases">
        <title>Draft Genome Sequence of Cylindrodendrum hubeiense.</title>
        <authorList>
            <person name="Buettner E."/>
            <person name="Kellner H."/>
        </authorList>
    </citation>
    <scope>NUCLEOTIDE SEQUENCE</scope>
    <source>
        <strain evidence="2">IHI 201604</strain>
    </source>
</reference>
<dbReference type="Proteomes" id="UP000722485">
    <property type="component" value="Unassembled WGS sequence"/>
</dbReference>
<protein>
    <submittedName>
        <fullName evidence="2">Uncharacterized protein</fullName>
    </submittedName>
</protein>
<dbReference type="OrthoDB" id="3034003at2759"/>
<sequence>MIEWTAGYVAGLIAFGIVSAQLWFPTALTFFLSGQLSDRATAATWNVAGRLLQSSYWPFLLQADSSKNLGVRKSVALIAITVPLITFLVSVAGIVTPLGLYEQDEPDSELTSPSFGYVSDTSAFSQGTSPRVNASYTRICHYHTCAAPCPYTSNALNFIQNNTGIFCGTESPINSTVPQMLHDIYMSGTKNRNTTISNFFDIEWRQEAPFYDRDRDDGENVPGGRFRYIDSFAQDNDIRAVEGLIVDGKSGGIGFRNHTLPVGHTRGATWSEDLLFLQPDVQCVDLNVTVDFTVTMSSGGSNQFSISEMVLTDRGGFVNINKTDPRNDSRNGVNVPELRTRAYQAAWLANGLTMGFMNITDNTNKTAGTKAYDRIDSKLNQEFKIRIPDSSVTMGDYQTLQFGEEFGAHIGVSVMFSGDTLYPNPSGINETWFEDAQDRCEGWQFNATHKWPDYTTRLNSTYVMCQLIQGVPKRVDGGPVNIFDDGSKWSTPVYSCASSVKATIKTVDFFHNGTTNNLEGLVVKAVQEKTYQDESEMPLWGMEDSVFTLQQFEPIWGLLDPSFENFHNISTVRAPSLYLPASISTAMTSYQPMTNLPGAILPVTAYETMRLYASSSWTGIDYTAQGSLSLWMRWKELSSSAESASKIIQLLWTDIAASALVGSKGVLGSYNMEPDHAADVKIRPTVHRIKYHWAFGIPAFIVLLCICLRPCYGTIGLEQGQCIKADRYVWKPSKTRYGV</sequence>
<evidence type="ECO:0000256" key="1">
    <source>
        <dbReference type="SAM" id="Phobius"/>
    </source>
</evidence>
<comment type="caution">
    <text evidence="2">The sequence shown here is derived from an EMBL/GenBank/DDBJ whole genome shotgun (WGS) entry which is preliminary data.</text>
</comment>
<dbReference type="EMBL" id="JAANBB010000046">
    <property type="protein sequence ID" value="KAF7553395.1"/>
    <property type="molecule type" value="Genomic_DNA"/>
</dbReference>
<name>A0A9P5HKN4_9HYPO</name>
<dbReference type="AlphaFoldDB" id="A0A9P5HKN4"/>
<keyword evidence="1" id="KW-0812">Transmembrane</keyword>
<feature type="transmembrane region" description="Helical" evidence="1">
    <location>
        <begin position="6"/>
        <end position="32"/>
    </location>
</feature>
<feature type="transmembrane region" description="Helical" evidence="1">
    <location>
        <begin position="75"/>
        <end position="101"/>
    </location>
</feature>
<gene>
    <name evidence="2" type="ORF">G7Z17_g3631</name>
</gene>
<proteinExistence type="predicted"/>